<feature type="transmembrane region" description="Helical" evidence="2">
    <location>
        <begin position="66"/>
        <end position="85"/>
    </location>
</feature>
<dbReference type="InterPro" id="IPR057596">
    <property type="entry name" value="RDRP_core"/>
</dbReference>
<evidence type="ECO:0000256" key="2">
    <source>
        <dbReference type="SAM" id="Phobius"/>
    </source>
</evidence>
<reference evidence="4" key="1">
    <citation type="submission" date="2022-04" db="EMBL/GenBank/DDBJ databases">
        <title>A functionally conserved STORR gene fusion in Papaver species that diverged 16.8 million years ago.</title>
        <authorList>
            <person name="Catania T."/>
        </authorList>
    </citation>
    <scope>NUCLEOTIDE SEQUENCE</scope>
    <source>
        <strain evidence="4">S-188037</strain>
    </source>
</reference>
<keyword evidence="5" id="KW-1185">Reference proteome</keyword>
<accession>A0AAD4TK84</accession>
<name>A0AAD4TK84_9MAGN</name>
<proteinExistence type="inferred from homology"/>
<keyword evidence="1" id="KW-0808">Transferase</keyword>
<dbReference type="GO" id="GO:0003968">
    <property type="term" value="F:RNA-directed RNA polymerase activity"/>
    <property type="evidence" value="ECO:0007669"/>
    <property type="project" value="UniProtKB-KW"/>
</dbReference>
<keyword evidence="2" id="KW-0472">Membrane</keyword>
<dbReference type="Pfam" id="PF05183">
    <property type="entry name" value="RdRP"/>
    <property type="match status" value="1"/>
</dbReference>
<evidence type="ECO:0000256" key="1">
    <source>
        <dbReference type="RuleBase" id="RU363098"/>
    </source>
</evidence>
<keyword evidence="1" id="KW-0548">Nucleotidyltransferase</keyword>
<evidence type="ECO:0000313" key="5">
    <source>
        <dbReference type="Proteomes" id="UP001202328"/>
    </source>
</evidence>
<dbReference type="EC" id="2.7.7.48" evidence="1"/>
<comment type="function">
    <text evidence="1">Probably involved in the RNA silencing pathway and required for the generation of small interfering RNAs (siRNAs).</text>
</comment>
<gene>
    <name evidence="4" type="ORF">MKW98_017027</name>
</gene>
<keyword evidence="1" id="KW-0943">RNA-mediated gene silencing</keyword>
<comment type="catalytic activity">
    <reaction evidence="1">
        <text>RNA(n) + a ribonucleoside 5'-triphosphate = RNA(n+1) + diphosphate</text>
        <dbReference type="Rhea" id="RHEA:21248"/>
        <dbReference type="Rhea" id="RHEA-COMP:14527"/>
        <dbReference type="Rhea" id="RHEA-COMP:17342"/>
        <dbReference type="ChEBI" id="CHEBI:33019"/>
        <dbReference type="ChEBI" id="CHEBI:61557"/>
        <dbReference type="ChEBI" id="CHEBI:140395"/>
        <dbReference type="EC" id="2.7.7.48"/>
    </reaction>
</comment>
<dbReference type="GO" id="GO:0003723">
    <property type="term" value="F:RNA binding"/>
    <property type="evidence" value="ECO:0007669"/>
    <property type="project" value="UniProtKB-KW"/>
</dbReference>
<evidence type="ECO:0000313" key="4">
    <source>
        <dbReference type="EMBL" id="KAI3960303.1"/>
    </source>
</evidence>
<keyword evidence="2" id="KW-1133">Transmembrane helix</keyword>
<evidence type="ECO:0000259" key="3">
    <source>
        <dbReference type="Pfam" id="PF05183"/>
    </source>
</evidence>
<protein>
    <recommendedName>
        <fullName evidence="1">RNA-dependent RNA polymerase</fullName>
        <ecNumber evidence="1">2.7.7.48</ecNumber>
    </recommendedName>
</protein>
<dbReference type="EMBL" id="JAJJMB010000948">
    <property type="protein sequence ID" value="KAI3960303.1"/>
    <property type="molecule type" value="Genomic_DNA"/>
</dbReference>
<dbReference type="AlphaFoldDB" id="A0AAD4TK84"/>
<feature type="domain" description="RDRP core" evidence="3">
    <location>
        <begin position="4"/>
        <end position="57"/>
    </location>
</feature>
<keyword evidence="1" id="KW-0694">RNA-binding</keyword>
<keyword evidence="1" id="KW-0696">RNA-directed RNA polymerase</keyword>
<dbReference type="Proteomes" id="UP001202328">
    <property type="component" value="Unassembled WGS sequence"/>
</dbReference>
<organism evidence="4 5">
    <name type="scientific">Papaver atlanticum</name>
    <dbReference type="NCBI Taxonomy" id="357466"/>
    <lineage>
        <taxon>Eukaryota</taxon>
        <taxon>Viridiplantae</taxon>
        <taxon>Streptophyta</taxon>
        <taxon>Embryophyta</taxon>
        <taxon>Tracheophyta</taxon>
        <taxon>Spermatophyta</taxon>
        <taxon>Magnoliopsida</taxon>
        <taxon>Ranunculales</taxon>
        <taxon>Papaveraceae</taxon>
        <taxon>Papaveroideae</taxon>
        <taxon>Papaver</taxon>
    </lineage>
</organism>
<sequence length="93" mass="10569">MILSGIPISEPHLQNRLAVLMREDFKRLKEGKLPINESYNLMGTADPTGILNAVQVCDILLMHNKLLLPALVLFSLTLLYFSISFQRKWPNFG</sequence>
<comment type="caution">
    <text evidence="4">The sequence shown here is derived from an EMBL/GenBank/DDBJ whole genome shotgun (WGS) entry which is preliminary data.</text>
</comment>
<dbReference type="GO" id="GO:0031047">
    <property type="term" value="P:regulatory ncRNA-mediated gene silencing"/>
    <property type="evidence" value="ECO:0007669"/>
    <property type="project" value="UniProtKB-KW"/>
</dbReference>
<keyword evidence="2" id="KW-0812">Transmembrane</keyword>
<comment type="similarity">
    <text evidence="1">Belongs to the RdRP family.</text>
</comment>